<reference evidence="2" key="1">
    <citation type="journal article" date="2022" name="bioRxiv">
        <title>Sequencing and chromosome-scale assembly of the giantPleurodeles waltlgenome.</title>
        <authorList>
            <person name="Brown T."/>
            <person name="Elewa A."/>
            <person name="Iarovenko S."/>
            <person name="Subramanian E."/>
            <person name="Araus A.J."/>
            <person name="Petzold A."/>
            <person name="Susuki M."/>
            <person name="Suzuki K.-i.T."/>
            <person name="Hayashi T."/>
            <person name="Toyoda A."/>
            <person name="Oliveira C."/>
            <person name="Osipova E."/>
            <person name="Leigh N.D."/>
            <person name="Simon A."/>
            <person name="Yun M.H."/>
        </authorList>
    </citation>
    <scope>NUCLEOTIDE SEQUENCE</scope>
    <source>
        <strain evidence="2">20211129_DDA</strain>
        <tissue evidence="2">Liver</tissue>
    </source>
</reference>
<dbReference type="EMBL" id="JANPWB010000014">
    <property type="protein sequence ID" value="KAJ1097699.1"/>
    <property type="molecule type" value="Genomic_DNA"/>
</dbReference>
<evidence type="ECO:0000313" key="3">
    <source>
        <dbReference type="Proteomes" id="UP001066276"/>
    </source>
</evidence>
<protein>
    <submittedName>
        <fullName evidence="2">Uncharacterized protein</fullName>
    </submittedName>
</protein>
<keyword evidence="1" id="KW-1133">Transmembrane helix</keyword>
<proteinExistence type="predicted"/>
<organism evidence="2 3">
    <name type="scientific">Pleurodeles waltl</name>
    <name type="common">Iberian ribbed newt</name>
    <dbReference type="NCBI Taxonomy" id="8319"/>
    <lineage>
        <taxon>Eukaryota</taxon>
        <taxon>Metazoa</taxon>
        <taxon>Chordata</taxon>
        <taxon>Craniata</taxon>
        <taxon>Vertebrata</taxon>
        <taxon>Euteleostomi</taxon>
        <taxon>Amphibia</taxon>
        <taxon>Batrachia</taxon>
        <taxon>Caudata</taxon>
        <taxon>Salamandroidea</taxon>
        <taxon>Salamandridae</taxon>
        <taxon>Pleurodelinae</taxon>
        <taxon>Pleurodeles</taxon>
    </lineage>
</organism>
<dbReference type="Proteomes" id="UP001066276">
    <property type="component" value="Chromosome 10"/>
</dbReference>
<evidence type="ECO:0000313" key="2">
    <source>
        <dbReference type="EMBL" id="KAJ1097699.1"/>
    </source>
</evidence>
<dbReference type="AlphaFoldDB" id="A0AAV7M533"/>
<feature type="transmembrane region" description="Helical" evidence="1">
    <location>
        <begin position="33"/>
        <end position="50"/>
    </location>
</feature>
<gene>
    <name evidence="2" type="ORF">NDU88_002816</name>
</gene>
<keyword evidence="1" id="KW-0472">Membrane</keyword>
<feature type="transmembrane region" description="Helical" evidence="1">
    <location>
        <begin position="7"/>
        <end position="27"/>
    </location>
</feature>
<comment type="caution">
    <text evidence="2">The sequence shown here is derived from an EMBL/GenBank/DDBJ whole genome shotgun (WGS) entry which is preliminary data.</text>
</comment>
<accession>A0AAV7M533</accession>
<keyword evidence="1" id="KW-0812">Transmembrane</keyword>
<sequence length="69" mass="7977">MRTLRFYFNLVSAGYGVVCLSLLLNNVCFDRRLVYGLLLIGSGSLVYNYTPDIRQCFGRLRVDMENLTY</sequence>
<name>A0AAV7M533_PLEWA</name>
<keyword evidence="3" id="KW-1185">Reference proteome</keyword>
<evidence type="ECO:0000256" key="1">
    <source>
        <dbReference type="SAM" id="Phobius"/>
    </source>
</evidence>